<dbReference type="InterPro" id="IPR018848">
    <property type="entry name" value="WIYLD_domain"/>
</dbReference>
<dbReference type="InterPro" id="IPR007728">
    <property type="entry name" value="Pre-SET_dom"/>
</dbReference>
<dbReference type="Pfam" id="PF05033">
    <property type="entry name" value="Pre-SET"/>
    <property type="match status" value="1"/>
</dbReference>
<dbReference type="InterPro" id="IPR025776">
    <property type="entry name" value="SUVR4/1/2"/>
</dbReference>
<keyword evidence="6" id="KW-1185">Reference proteome</keyword>
<reference evidence="7 8" key="2">
    <citation type="submission" date="2025-04" db="UniProtKB">
        <authorList>
            <consortium name="RefSeq"/>
        </authorList>
    </citation>
    <scope>IDENTIFICATION</scope>
    <source>
        <tissue evidence="7 8">Leaf</tissue>
    </source>
</reference>
<keyword evidence="2" id="KW-0158">Chromosome</keyword>
<dbReference type="PROSITE" id="PS51580">
    <property type="entry name" value="SAM_MT43_3"/>
    <property type="match status" value="1"/>
</dbReference>
<dbReference type="SMART" id="SM00468">
    <property type="entry name" value="PreSET"/>
    <property type="match status" value="1"/>
</dbReference>
<feature type="region of interest" description="Disordered" evidence="3">
    <location>
        <begin position="210"/>
        <end position="255"/>
    </location>
</feature>
<dbReference type="PANTHER" id="PTHR46450">
    <property type="entry name" value="INACTIVE HISTONE-LYSINE N-METHYLTRANSFERASE SUVR1-RELATED"/>
    <property type="match status" value="1"/>
</dbReference>
<dbReference type="AlphaFoldDB" id="A0A6P8BUI3"/>
<dbReference type="InterPro" id="IPR001214">
    <property type="entry name" value="SET_dom"/>
</dbReference>
<dbReference type="SMART" id="SM00317">
    <property type="entry name" value="SET"/>
    <property type="match status" value="1"/>
</dbReference>
<evidence type="ECO:0000313" key="8">
    <source>
        <dbReference type="RefSeq" id="XP_031373108.1"/>
    </source>
</evidence>
<dbReference type="InterPro" id="IPR046341">
    <property type="entry name" value="SET_dom_sf"/>
</dbReference>
<dbReference type="Pfam" id="PF00856">
    <property type="entry name" value="SET"/>
    <property type="match status" value="1"/>
</dbReference>
<dbReference type="GO" id="GO:0005694">
    <property type="term" value="C:chromosome"/>
    <property type="evidence" value="ECO:0007669"/>
    <property type="project" value="UniProtKB-SubCell"/>
</dbReference>
<evidence type="ECO:0000259" key="5">
    <source>
        <dbReference type="PROSITE" id="PS50867"/>
    </source>
</evidence>
<dbReference type="OrthoDB" id="308383at2759"/>
<evidence type="ECO:0000256" key="2">
    <source>
        <dbReference type="ARBA" id="ARBA00022454"/>
    </source>
</evidence>
<feature type="domain" description="SET" evidence="4">
    <location>
        <begin position="602"/>
        <end position="735"/>
    </location>
</feature>
<evidence type="ECO:0000313" key="6">
    <source>
        <dbReference type="Proteomes" id="UP000515151"/>
    </source>
</evidence>
<dbReference type="Pfam" id="PF10440">
    <property type="entry name" value="WIYLD"/>
    <property type="match status" value="1"/>
</dbReference>
<name>A0A6P8BUI3_PUNGR</name>
<gene>
    <name evidence="7 8" type="primary">LOC116188103</name>
</gene>
<accession>A0A6P8BUI3</accession>
<evidence type="ECO:0000256" key="3">
    <source>
        <dbReference type="SAM" id="MobiDB-lite"/>
    </source>
</evidence>
<dbReference type="SUPFAM" id="SSF82199">
    <property type="entry name" value="SET domain"/>
    <property type="match status" value="1"/>
</dbReference>
<dbReference type="GO" id="GO:0005634">
    <property type="term" value="C:nucleus"/>
    <property type="evidence" value="ECO:0007669"/>
    <property type="project" value="InterPro"/>
</dbReference>
<dbReference type="Proteomes" id="UP000515151">
    <property type="component" value="Chromosome 8"/>
</dbReference>
<feature type="region of interest" description="Disordered" evidence="3">
    <location>
        <begin position="61"/>
        <end position="162"/>
    </location>
</feature>
<feature type="compositionally biased region" description="Polar residues" evidence="3">
    <location>
        <begin position="96"/>
        <end position="108"/>
    </location>
</feature>
<evidence type="ECO:0000313" key="7">
    <source>
        <dbReference type="RefSeq" id="XP_031373107.1"/>
    </source>
</evidence>
<protein>
    <submittedName>
        <fullName evidence="7 8">Probable inactive histone-lysine N-methyltransferase SUVR2 isoform X1</fullName>
    </submittedName>
</protein>
<dbReference type="Gene3D" id="2.170.270.10">
    <property type="entry name" value="SET domain"/>
    <property type="match status" value="1"/>
</dbReference>
<evidence type="ECO:0000256" key="1">
    <source>
        <dbReference type="ARBA" id="ARBA00004286"/>
    </source>
</evidence>
<evidence type="ECO:0000259" key="4">
    <source>
        <dbReference type="PROSITE" id="PS50280"/>
    </source>
</evidence>
<comment type="subcellular location">
    <subcellularLocation>
        <location evidence="1">Chromosome</location>
    </subcellularLocation>
</comment>
<dbReference type="PANTHER" id="PTHR46450:SF1">
    <property type="entry name" value="INACTIVE HISTONE-LYSINE N-METHYLTRANSFERASE SUVR1-RELATED"/>
    <property type="match status" value="1"/>
</dbReference>
<dbReference type="GO" id="GO:0042054">
    <property type="term" value="F:histone methyltransferase activity"/>
    <property type="evidence" value="ECO:0007669"/>
    <property type="project" value="InterPro"/>
</dbReference>
<dbReference type="Gene3D" id="1.10.8.850">
    <property type="entry name" value="Histone-lysine N methyltransferase , C-terminal domain-like"/>
    <property type="match status" value="1"/>
</dbReference>
<proteinExistence type="predicted"/>
<dbReference type="CDD" id="cd10538">
    <property type="entry name" value="SET_SETDB-like"/>
    <property type="match status" value="1"/>
</dbReference>
<dbReference type="RefSeq" id="XP_031373107.1">
    <property type="nucleotide sequence ID" value="XM_031517247.1"/>
</dbReference>
<feature type="domain" description="Pre-SET" evidence="5">
    <location>
        <begin position="501"/>
        <end position="599"/>
    </location>
</feature>
<dbReference type="InterPro" id="IPR043017">
    <property type="entry name" value="WIYLD_dom_sf"/>
</dbReference>
<dbReference type="PROSITE" id="PS50280">
    <property type="entry name" value="SET"/>
    <property type="match status" value="1"/>
</dbReference>
<dbReference type="GeneID" id="116188103"/>
<dbReference type="GO" id="GO:0008270">
    <property type="term" value="F:zinc ion binding"/>
    <property type="evidence" value="ECO:0007669"/>
    <property type="project" value="InterPro"/>
</dbReference>
<organism evidence="6 8">
    <name type="scientific">Punica granatum</name>
    <name type="common">Pomegranate</name>
    <dbReference type="NCBI Taxonomy" id="22663"/>
    <lineage>
        <taxon>Eukaryota</taxon>
        <taxon>Viridiplantae</taxon>
        <taxon>Streptophyta</taxon>
        <taxon>Embryophyta</taxon>
        <taxon>Tracheophyta</taxon>
        <taxon>Spermatophyta</taxon>
        <taxon>Magnoliopsida</taxon>
        <taxon>eudicotyledons</taxon>
        <taxon>Gunneridae</taxon>
        <taxon>Pentapetalae</taxon>
        <taxon>rosids</taxon>
        <taxon>malvids</taxon>
        <taxon>Myrtales</taxon>
        <taxon>Lythraceae</taxon>
        <taxon>Punica</taxon>
    </lineage>
</organism>
<reference evidence="6" key="1">
    <citation type="journal article" date="2020" name="Plant Biotechnol. J.">
        <title>The pomegranate (Punica granatum L.) draft genome dissects genetic divergence between soft- and hard-seeded cultivars.</title>
        <authorList>
            <person name="Luo X."/>
            <person name="Li H."/>
            <person name="Wu Z."/>
            <person name="Yao W."/>
            <person name="Zhao P."/>
            <person name="Cao D."/>
            <person name="Yu H."/>
            <person name="Li K."/>
            <person name="Poudel K."/>
            <person name="Zhao D."/>
            <person name="Zhang F."/>
            <person name="Xia X."/>
            <person name="Chen L."/>
            <person name="Wang Q."/>
            <person name="Jing D."/>
            <person name="Cao S."/>
        </authorList>
    </citation>
    <scope>NUCLEOTIDE SEQUENCE [LARGE SCALE GENOMIC DNA]</scope>
</reference>
<dbReference type="PROSITE" id="PS50867">
    <property type="entry name" value="PRE_SET"/>
    <property type="match status" value="1"/>
</dbReference>
<dbReference type="RefSeq" id="XP_031373108.1">
    <property type="nucleotide sequence ID" value="XM_031517248.1"/>
</dbReference>
<sequence>MAPNPKVKAAFSAMKILGISEDKVKPVLKKLLKVYDKNWELIEEENYRALIDAIFDEDDNKVADQKRKSHSEEEEEEAQTQELQRPLKRLKRRNQENQSIASPDNSNLRIGEAALVQPKEEEEFYPPQAILNERNKGKRPISNDLNEKGNQSRPMVASGRPSREIRIREANVDSGTVHLPKQILPVSNQLTVKPKDEQFTDDRLLDEAPLAVIHPERSQNETSTGKQKLGGTNADAPTSLNVDGDNNGAGLQASETEKHKKCEVADVPMKFAANLEIASSSLGEVKLTISCNSTLGRSEFHMPSLDEVLKMMEDKCLRSYKILDPNFSVMKLMKDMCQCFVELGKDCNDSGDKTIDMGPVQDVLHIPVMEDACNVGNDTANLPVPSVTSDRCNESAQGIEEAISNGSARSTESTQLAQSEGTVPYRLIIPHCQATPGVQPTPLKGDDITNGEEIANISWINEINNRVPPSFRYTPQSLVYEGASVRFSLAHIDNGSCCPSCSVNCLSSTVPCACACANGGEFAYTVRGLVKESFLEECIAMTREPRRRSHFHCQDCPLVRSKGGAPQACNGHLKKKFIKECWRKCGCNRRCGNRVVQRGISCSLQVFMTSEGKGWGLRTLVDLPKGAFVCEYIGEILTINEVQKRNMNTMEGARKTYRIFLDSGWDAASLKDDEALCLDTTCYANVARFINHRCNDANLIEIPVEVESPKHHYYHLAFFTTRKVQALEELTWDYGIDFEGEDQSLNAFQCLCGSKICRDKKSSGISVHILQSCNI</sequence>